<dbReference type="Pfam" id="PF01753">
    <property type="entry name" value="zf-MYND"/>
    <property type="match status" value="1"/>
</dbReference>
<evidence type="ECO:0000313" key="6">
    <source>
        <dbReference type="EMBL" id="CZR53953.1"/>
    </source>
</evidence>
<reference evidence="6 7" key="1">
    <citation type="submission" date="2016-03" db="EMBL/GenBank/DDBJ databases">
        <authorList>
            <person name="Ploux O."/>
        </authorList>
    </citation>
    <scope>NUCLEOTIDE SEQUENCE [LARGE SCALE GENOMIC DNA]</scope>
    <source>
        <strain evidence="6 7">UAMH 11012</strain>
    </source>
</reference>
<dbReference type="PROSITE" id="PS50865">
    <property type="entry name" value="ZF_MYND_2"/>
    <property type="match status" value="1"/>
</dbReference>
<keyword evidence="3" id="KW-0862">Zinc</keyword>
<evidence type="ECO:0000313" key="7">
    <source>
        <dbReference type="Proteomes" id="UP000184330"/>
    </source>
</evidence>
<dbReference type="InterPro" id="IPR002893">
    <property type="entry name" value="Znf_MYND"/>
</dbReference>
<dbReference type="EMBL" id="FJOG01000004">
    <property type="protein sequence ID" value="CZR53953.1"/>
    <property type="molecule type" value="Genomic_DNA"/>
</dbReference>
<sequence length="339" mass="37868">MALQELVRAFNNLPRFPDEPVCRPAISLHLVNPGSRFNHLEGPAQILSCPSAAAQAEIVLPMLLKAYINSMGNAHDSRVRSSAPWSWWTEDKDLANALETCMETAGEWTTLYDALKKKSGPKCTKCKQPPKDDTGKLQLCGGCKKAQYCSRDCQKAGWKEHKIICKHLGNGTSKNTAGSNSSSTSLGALEYYEKIELNNLEVKERLVTTGKDTPENIRILLGENDRELVDRIHRDVRMEVLLQPTRGSSAYAMNARMKYDENCPPWTPREASADEVTEIGQIRDMQEKIRNHMGRRNPSSISTKDMTDILIANFGDRWSEVVQTYQSAVNAMDQGVPAL</sequence>
<dbReference type="OrthoDB" id="432970at2759"/>
<name>A0A1L7WMF1_9HELO</name>
<evidence type="ECO:0000256" key="3">
    <source>
        <dbReference type="ARBA" id="ARBA00022833"/>
    </source>
</evidence>
<keyword evidence="1" id="KW-0479">Metal-binding</keyword>
<dbReference type="Gene3D" id="6.10.140.2220">
    <property type="match status" value="1"/>
</dbReference>
<protein>
    <recommendedName>
        <fullName evidence="5">MYND-type domain-containing protein</fullName>
    </recommendedName>
</protein>
<dbReference type="SUPFAM" id="SSF144232">
    <property type="entry name" value="HIT/MYND zinc finger-like"/>
    <property type="match status" value="1"/>
</dbReference>
<dbReference type="STRING" id="576137.A0A1L7WMF1"/>
<keyword evidence="7" id="KW-1185">Reference proteome</keyword>
<dbReference type="Proteomes" id="UP000184330">
    <property type="component" value="Unassembled WGS sequence"/>
</dbReference>
<keyword evidence="2 4" id="KW-0863">Zinc-finger</keyword>
<feature type="domain" description="MYND-type" evidence="5">
    <location>
        <begin position="123"/>
        <end position="165"/>
    </location>
</feature>
<evidence type="ECO:0000256" key="4">
    <source>
        <dbReference type="PROSITE-ProRule" id="PRU00134"/>
    </source>
</evidence>
<evidence type="ECO:0000259" key="5">
    <source>
        <dbReference type="PROSITE" id="PS50865"/>
    </source>
</evidence>
<organism evidence="6 7">
    <name type="scientific">Phialocephala subalpina</name>
    <dbReference type="NCBI Taxonomy" id="576137"/>
    <lineage>
        <taxon>Eukaryota</taxon>
        <taxon>Fungi</taxon>
        <taxon>Dikarya</taxon>
        <taxon>Ascomycota</taxon>
        <taxon>Pezizomycotina</taxon>
        <taxon>Leotiomycetes</taxon>
        <taxon>Helotiales</taxon>
        <taxon>Mollisiaceae</taxon>
        <taxon>Phialocephala</taxon>
        <taxon>Phialocephala fortinii species complex</taxon>
    </lineage>
</organism>
<evidence type="ECO:0000256" key="2">
    <source>
        <dbReference type="ARBA" id="ARBA00022771"/>
    </source>
</evidence>
<accession>A0A1L7WMF1</accession>
<evidence type="ECO:0000256" key="1">
    <source>
        <dbReference type="ARBA" id="ARBA00022723"/>
    </source>
</evidence>
<dbReference type="AlphaFoldDB" id="A0A1L7WMF1"/>
<gene>
    <name evidence="6" type="ORF">PAC_03836</name>
</gene>
<dbReference type="PROSITE" id="PS01360">
    <property type="entry name" value="ZF_MYND_1"/>
    <property type="match status" value="1"/>
</dbReference>
<proteinExistence type="predicted"/>
<dbReference type="GO" id="GO:0008270">
    <property type="term" value="F:zinc ion binding"/>
    <property type="evidence" value="ECO:0007669"/>
    <property type="project" value="UniProtKB-KW"/>
</dbReference>